<dbReference type="STRING" id="85558.T45_07326"/>
<keyword evidence="2" id="KW-1185">Reference proteome</keyword>
<accession>L7F093</accession>
<dbReference type="GeneID" id="97403028"/>
<protein>
    <submittedName>
        <fullName evidence="1">Uncharacterized protein</fullName>
    </submittedName>
</protein>
<dbReference type="AlphaFoldDB" id="L7F093"/>
<evidence type="ECO:0000313" key="1">
    <source>
        <dbReference type="EMBL" id="ELP64411.1"/>
    </source>
</evidence>
<proteinExistence type="predicted"/>
<evidence type="ECO:0000313" key="2">
    <source>
        <dbReference type="Proteomes" id="UP000010931"/>
    </source>
</evidence>
<gene>
    <name evidence="1" type="ORF">STRTUCAR8_04639</name>
</gene>
<sequence>MTDEAAEYHCLWDGSEAGWVVLRTEVALGAIYNINTRMALLVEDNAVYARVIELMRTHERPFLDSLP</sequence>
<dbReference type="EMBL" id="AEJB01000456">
    <property type="protein sequence ID" value="ELP64411.1"/>
    <property type="molecule type" value="Genomic_DNA"/>
</dbReference>
<dbReference type="PATRIC" id="fig|698760.3.peg.6716"/>
<dbReference type="Proteomes" id="UP000010931">
    <property type="component" value="Unassembled WGS sequence"/>
</dbReference>
<comment type="caution">
    <text evidence="1">The sequence shown here is derived from an EMBL/GenBank/DDBJ whole genome shotgun (WGS) entry which is preliminary data.</text>
</comment>
<organism evidence="1 2">
    <name type="scientific">Streptomyces turgidiscabies (strain Car8)</name>
    <dbReference type="NCBI Taxonomy" id="698760"/>
    <lineage>
        <taxon>Bacteria</taxon>
        <taxon>Bacillati</taxon>
        <taxon>Actinomycetota</taxon>
        <taxon>Actinomycetes</taxon>
        <taxon>Kitasatosporales</taxon>
        <taxon>Streptomycetaceae</taxon>
        <taxon>Streptomyces</taxon>
    </lineage>
</organism>
<name>L7F093_STRT8</name>
<dbReference type="RefSeq" id="WP_006380583.1">
    <property type="nucleotide sequence ID" value="NZ_AEJB01000456.1"/>
</dbReference>
<reference evidence="1 2" key="1">
    <citation type="journal article" date="2011" name="Plasmid">
        <title>Streptomyces turgidiscabies Car8 contains a modular pathogenicity island that shares virulence genes with other actinobacterial plant pathogens.</title>
        <authorList>
            <person name="Huguet-Tapia J.C."/>
            <person name="Badger J.H."/>
            <person name="Loria R."/>
            <person name="Pettis G.S."/>
        </authorList>
    </citation>
    <scope>NUCLEOTIDE SEQUENCE [LARGE SCALE GENOMIC DNA]</scope>
    <source>
        <strain evidence="1 2">Car8</strain>
    </source>
</reference>